<keyword evidence="5" id="KW-0805">Transcription regulation</keyword>
<dbReference type="RefSeq" id="XP_031376753.1">
    <property type="nucleotide sequence ID" value="XM_031520893.1"/>
</dbReference>
<feature type="domain" description="C2H2-type" evidence="9">
    <location>
        <begin position="86"/>
        <end position="113"/>
    </location>
</feature>
<dbReference type="GO" id="GO:0000976">
    <property type="term" value="F:transcription cis-regulatory region binding"/>
    <property type="evidence" value="ECO:0007669"/>
    <property type="project" value="TreeGrafter"/>
</dbReference>
<evidence type="ECO:0000313" key="10">
    <source>
        <dbReference type="EMBL" id="OWM80646.1"/>
    </source>
</evidence>
<sequence>MALEALNSPTAAAAPFPFMDEAASARLAEPWAKRKRSKRPHPLTSPTEEEYLALCLVMLARGGRPSAAPLPPPPALEAAAAAKPSFSCPVCGKAFPSYQALGGHKASHRVKPSASAGDDQSTSTSAAAAAATSLSSGKTHECSICHRSFPSGQALGGHKRCHYEGGSNNSAAATASTASEGTGSTRTHSHSHSQSHSHSRHNFDLNMPALPELSPKFLVSPGDEEVESPHPSKKPRLTLNIPIKREV</sequence>
<reference evidence="11" key="1">
    <citation type="journal article" date="2017" name="Plant J.">
        <title>The pomegranate (Punica granatum L.) genome and the genomics of punicalagin biosynthesis.</title>
        <authorList>
            <person name="Qin G."/>
            <person name="Xu C."/>
            <person name="Ming R."/>
            <person name="Tang H."/>
            <person name="Guyot R."/>
            <person name="Kramer E.M."/>
            <person name="Hu Y."/>
            <person name="Yi X."/>
            <person name="Qi Y."/>
            <person name="Xu X."/>
            <person name="Gao Z."/>
            <person name="Pan H."/>
            <person name="Jian J."/>
            <person name="Tian Y."/>
            <person name="Yue Z."/>
            <person name="Xu Y."/>
        </authorList>
    </citation>
    <scope>NUCLEOTIDE SEQUENCE [LARGE SCALE GENOMIC DNA]</scope>
    <source>
        <strain evidence="11">cv. Dabenzi</strain>
    </source>
</reference>
<dbReference type="Gene3D" id="3.30.160.60">
    <property type="entry name" value="Classic Zinc Finger"/>
    <property type="match status" value="1"/>
</dbReference>
<keyword evidence="6" id="KW-0804">Transcription</keyword>
<evidence type="ECO:0000256" key="7">
    <source>
        <dbReference type="PROSITE-ProRule" id="PRU00042"/>
    </source>
</evidence>
<dbReference type="GO" id="GO:0005634">
    <property type="term" value="C:nucleus"/>
    <property type="evidence" value="ECO:0007669"/>
    <property type="project" value="TreeGrafter"/>
</dbReference>
<reference evidence="10" key="2">
    <citation type="submission" date="2017-06" db="EMBL/GenBank/DDBJ databases">
        <title>The pomegranate genome and the genomics of punicalagin biosynthesis.</title>
        <authorList>
            <person name="Xu C."/>
        </authorList>
    </citation>
    <scope>NUCLEOTIDE SEQUENCE [LARGE SCALE GENOMIC DNA]</scope>
    <source>
        <tissue evidence="10">Fresh leaf</tissue>
    </source>
</reference>
<dbReference type="Proteomes" id="UP000515151">
    <property type="component" value="Chromosome 1"/>
</dbReference>
<dbReference type="AlphaFoldDB" id="A0A218X7K1"/>
<dbReference type="OrthoDB" id="40579at2759"/>
<dbReference type="PROSITE" id="PS50157">
    <property type="entry name" value="ZINC_FINGER_C2H2_2"/>
    <property type="match status" value="2"/>
</dbReference>
<accession>A0A218X7K1</accession>
<dbReference type="PANTHER" id="PTHR45988">
    <property type="entry name" value="C2H2 TYPE ZINC FINGER TRANSCRIPTION FACTOR FAMILY-RELATED"/>
    <property type="match status" value="1"/>
</dbReference>
<dbReference type="EMBL" id="MTKT01002214">
    <property type="protein sequence ID" value="OWM80646.1"/>
    <property type="molecule type" value="Genomic_DNA"/>
</dbReference>
<dbReference type="SUPFAM" id="SSF57667">
    <property type="entry name" value="beta-beta-alpha zinc fingers"/>
    <property type="match status" value="1"/>
</dbReference>
<name>A0A218X7K1_PUNGR</name>
<dbReference type="SMART" id="SM00355">
    <property type="entry name" value="ZnF_C2H2"/>
    <property type="match status" value="2"/>
</dbReference>
<evidence type="ECO:0000256" key="5">
    <source>
        <dbReference type="ARBA" id="ARBA00023015"/>
    </source>
</evidence>
<dbReference type="GeneID" id="116192357"/>
<dbReference type="GO" id="GO:0003700">
    <property type="term" value="F:DNA-binding transcription factor activity"/>
    <property type="evidence" value="ECO:0007669"/>
    <property type="project" value="InterPro"/>
</dbReference>
<evidence type="ECO:0000313" key="13">
    <source>
        <dbReference type="RefSeq" id="XP_031376753.1"/>
    </source>
</evidence>
<keyword evidence="2" id="KW-0677">Repeat</keyword>
<evidence type="ECO:0000313" key="12">
    <source>
        <dbReference type="Proteomes" id="UP000515151"/>
    </source>
</evidence>
<proteinExistence type="predicted"/>
<dbReference type="Proteomes" id="UP000197138">
    <property type="component" value="Unassembled WGS sequence"/>
</dbReference>
<dbReference type="Pfam" id="PF13912">
    <property type="entry name" value="zf-C2H2_6"/>
    <property type="match status" value="2"/>
</dbReference>
<keyword evidence="1" id="KW-0479">Metal-binding</keyword>
<feature type="compositionally biased region" description="Basic residues" evidence="8">
    <location>
        <begin position="187"/>
        <end position="200"/>
    </location>
</feature>
<evidence type="ECO:0000259" key="9">
    <source>
        <dbReference type="PROSITE" id="PS50157"/>
    </source>
</evidence>
<feature type="region of interest" description="Disordered" evidence="8">
    <location>
        <begin position="106"/>
        <end position="129"/>
    </location>
</feature>
<dbReference type="PROSITE" id="PS00028">
    <property type="entry name" value="ZINC_FINGER_C2H2_1"/>
    <property type="match status" value="2"/>
</dbReference>
<dbReference type="InterPro" id="IPR013087">
    <property type="entry name" value="Znf_C2H2_type"/>
</dbReference>
<evidence type="ECO:0000256" key="2">
    <source>
        <dbReference type="ARBA" id="ARBA00022737"/>
    </source>
</evidence>
<dbReference type="InterPro" id="IPR036236">
    <property type="entry name" value="Znf_C2H2_sf"/>
</dbReference>
<feature type="region of interest" description="Disordered" evidence="8">
    <location>
        <begin position="166"/>
        <end position="247"/>
    </location>
</feature>
<keyword evidence="3 7" id="KW-0863">Zinc-finger</keyword>
<gene>
    <name evidence="13" type="primary">LOC116192357</name>
    <name evidence="10" type="ORF">CDL15_Pgr006676</name>
</gene>
<dbReference type="PANTHER" id="PTHR45988:SF90">
    <property type="entry name" value="ZINC FINGER PROTEIN ZAT10-LIKE"/>
    <property type="match status" value="1"/>
</dbReference>
<evidence type="ECO:0000313" key="11">
    <source>
        <dbReference type="Proteomes" id="UP000197138"/>
    </source>
</evidence>
<feature type="compositionally biased region" description="Low complexity" evidence="8">
    <location>
        <begin position="166"/>
        <end position="186"/>
    </location>
</feature>
<evidence type="ECO:0000256" key="6">
    <source>
        <dbReference type="ARBA" id="ARBA00023163"/>
    </source>
</evidence>
<feature type="domain" description="C2H2-type" evidence="9">
    <location>
        <begin position="140"/>
        <end position="162"/>
    </location>
</feature>
<keyword evidence="12" id="KW-1185">Reference proteome</keyword>
<reference evidence="13" key="4">
    <citation type="submission" date="2025-04" db="UniProtKB">
        <authorList>
            <consortium name="RefSeq"/>
        </authorList>
    </citation>
    <scope>IDENTIFICATION</scope>
    <source>
        <tissue evidence="13">Leaf</tissue>
    </source>
</reference>
<feature type="compositionally biased region" description="Low complexity" evidence="8">
    <location>
        <begin position="113"/>
        <end position="129"/>
    </location>
</feature>
<organism evidence="10 11">
    <name type="scientific">Punica granatum</name>
    <name type="common">Pomegranate</name>
    <dbReference type="NCBI Taxonomy" id="22663"/>
    <lineage>
        <taxon>Eukaryota</taxon>
        <taxon>Viridiplantae</taxon>
        <taxon>Streptophyta</taxon>
        <taxon>Embryophyta</taxon>
        <taxon>Tracheophyta</taxon>
        <taxon>Spermatophyta</taxon>
        <taxon>Magnoliopsida</taxon>
        <taxon>eudicotyledons</taxon>
        <taxon>Gunneridae</taxon>
        <taxon>Pentapetalae</taxon>
        <taxon>rosids</taxon>
        <taxon>malvids</taxon>
        <taxon>Myrtales</taxon>
        <taxon>Lythraceae</taxon>
        <taxon>Punica</taxon>
    </lineage>
</organism>
<reference evidence="12" key="3">
    <citation type="journal article" date="2020" name="Plant Biotechnol. J.">
        <title>The pomegranate (Punica granatum L.) draft genome dissects genetic divergence between soft- and hard-seeded cultivars.</title>
        <authorList>
            <person name="Luo X."/>
            <person name="Li H."/>
            <person name="Wu Z."/>
            <person name="Yao W."/>
            <person name="Zhao P."/>
            <person name="Cao D."/>
            <person name="Yu H."/>
            <person name="Li K."/>
            <person name="Poudel K."/>
            <person name="Zhao D."/>
            <person name="Zhang F."/>
            <person name="Xia X."/>
            <person name="Chen L."/>
            <person name="Wang Q."/>
            <person name="Jing D."/>
            <person name="Cao S."/>
        </authorList>
    </citation>
    <scope>NUCLEOTIDE SEQUENCE [LARGE SCALE GENOMIC DNA]</scope>
</reference>
<keyword evidence="4" id="KW-0862">Zinc</keyword>
<dbReference type="InterPro" id="IPR044653">
    <property type="entry name" value="AZF1/2/3-like"/>
</dbReference>
<evidence type="ECO:0000256" key="3">
    <source>
        <dbReference type="ARBA" id="ARBA00022771"/>
    </source>
</evidence>
<evidence type="ECO:0000256" key="8">
    <source>
        <dbReference type="SAM" id="MobiDB-lite"/>
    </source>
</evidence>
<protein>
    <submittedName>
        <fullName evidence="13">Zinc finger protein ZAT10-like</fullName>
    </submittedName>
</protein>
<evidence type="ECO:0000256" key="1">
    <source>
        <dbReference type="ARBA" id="ARBA00022723"/>
    </source>
</evidence>
<dbReference type="GO" id="GO:0008270">
    <property type="term" value="F:zinc ion binding"/>
    <property type="evidence" value="ECO:0007669"/>
    <property type="project" value="UniProtKB-KW"/>
</dbReference>
<evidence type="ECO:0000256" key="4">
    <source>
        <dbReference type="ARBA" id="ARBA00022833"/>
    </source>
</evidence>